<dbReference type="EMBL" id="JARFPK010000003">
    <property type="protein sequence ID" value="MDF0589817.1"/>
    <property type="molecule type" value="Genomic_DNA"/>
</dbReference>
<reference evidence="2 3" key="1">
    <citation type="submission" date="2023-03" db="EMBL/GenBank/DDBJ databases">
        <title>WGS of Methanotrichaceae archaeon Mx.</title>
        <authorList>
            <person name="Sorokin D.Y."/>
            <person name="Merkel A.Y."/>
        </authorList>
    </citation>
    <scope>NUCLEOTIDE SEQUENCE [LARGE SCALE GENOMIC DNA]</scope>
    <source>
        <strain evidence="2 3">Mx</strain>
    </source>
</reference>
<organism evidence="2 3">
    <name type="scientific">Candidatus Methanocrinis natronophilus</name>
    <dbReference type="NCBI Taxonomy" id="3033396"/>
    <lineage>
        <taxon>Archaea</taxon>
        <taxon>Methanobacteriati</taxon>
        <taxon>Methanobacteriota</taxon>
        <taxon>Stenosarchaea group</taxon>
        <taxon>Methanomicrobia</taxon>
        <taxon>Methanotrichales</taxon>
        <taxon>Methanotrichaceae</taxon>
        <taxon>Methanocrinis</taxon>
    </lineage>
</organism>
<proteinExistence type="predicted"/>
<evidence type="ECO:0000313" key="3">
    <source>
        <dbReference type="Proteomes" id="UP001220010"/>
    </source>
</evidence>
<evidence type="ECO:0000256" key="1">
    <source>
        <dbReference type="SAM" id="MobiDB-lite"/>
    </source>
</evidence>
<evidence type="ECO:0000313" key="2">
    <source>
        <dbReference type="EMBL" id="MDF0589817.1"/>
    </source>
</evidence>
<protein>
    <recommendedName>
        <fullName evidence="4">DUF11 domain-containing protein</fullName>
    </recommendedName>
</protein>
<sequence>MMRLIAIVLLVSTIGSGVEWGGRAEGELRWGEALSAGGYSLMVADFTPEEVTARMVMLELSRGGELVATRALGSGESFSLDDEVMVVAQEVWMRDRLVDGLVEPRARVVLLARAVPEIRILVVSEEETFEAGEVVKLKVEVENVGVVEAEDVVVEVTTDPPIFSSIYRKSGLLPGEAWDEDRKTAEIDPIKVRFTAPPMDGPQDVSVKVRARYLDDRGVAHESWGGTSFRIFGLLKLNKYAEEAMKLEDESIVRLSVSNRGERPLVVDLTDSAGRDFETGTPLNWKISIPPGEMESKSYTIRAKKPGVGQVLPPAVATYSIDGVTYRVTSRSPVIDVIGPLVEVDKKAAPTTVRVGEDVTVTLTATNVGNRRTMVTAEVTVPAWGSLASGETDSTRLLLPGETAALIYTISCPVAGRFEIPPTIVCYRDEDGTACTVESRRIRIVVEEEGGEELNITTDALVVVPPSTVGPSPAEEGGAVIAKRSDGDGDVREREDGQEGQAPARRSPLWALAALILTIFIALDRFL</sequence>
<feature type="compositionally biased region" description="Basic and acidic residues" evidence="1">
    <location>
        <begin position="483"/>
        <end position="497"/>
    </location>
</feature>
<name>A0ABT5X537_9EURY</name>
<keyword evidence="3" id="KW-1185">Reference proteome</keyword>
<dbReference type="Proteomes" id="UP001220010">
    <property type="component" value="Unassembled WGS sequence"/>
</dbReference>
<feature type="region of interest" description="Disordered" evidence="1">
    <location>
        <begin position="465"/>
        <end position="503"/>
    </location>
</feature>
<accession>A0ABT5X537</accession>
<gene>
    <name evidence="2" type="ORF">P0O15_01310</name>
</gene>
<dbReference type="PANTHER" id="PTHR12861">
    <property type="entry name" value="TRANSLOCON-ASSOCIATED PROTEIN, BETA SUBUNIT PRECURSOR TRAP-BETA SIGNAL SEQUENCE RECEPTOR BETA SUBUNIT"/>
    <property type="match status" value="1"/>
</dbReference>
<comment type="caution">
    <text evidence="2">The sequence shown here is derived from an EMBL/GenBank/DDBJ whole genome shotgun (WGS) entry which is preliminary data.</text>
</comment>
<dbReference type="RefSeq" id="WP_316965575.1">
    <property type="nucleotide sequence ID" value="NZ_JARFPK010000003.1"/>
</dbReference>
<dbReference type="PANTHER" id="PTHR12861:SF3">
    <property type="entry name" value="TRANSLOCON-ASSOCIATED PROTEIN SUBUNIT BETA"/>
    <property type="match status" value="1"/>
</dbReference>
<evidence type="ECO:0008006" key="4">
    <source>
        <dbReference type="Google" id="ProtNLM"/>
    </source>
</evidence>